<name>A0A167U2Q4_9AGAM</name>
<organism evidence="1 2">
    <name type="scientific">Athelia psychrophila</name>
    <dbReference type="NCBI Taxonomy" id="1759441"/>
    <lineage>
        <taxon>Eukaryota</taxon>
        <taxon>Fungi</taxon>
        <taxon>Dikarya</taxon>
        <taxon>Basidiomycota</taxon>
        <taxon>Agaricomycotina</taxon>
        <taxon>Agaricomycetes</taxon>
        <taxon>Agaricomycetidae</taxon>
        <taxon>Atheliales</taxon>
        <taxon>Atheliaceae</taxon>
        <taxon>Athelia</taxon>
    </lineage>
</organism>
<dbReference type="EMBL" id="KV418046">
    <property type="protein sequence ID" value="KZP03536.1"/>
    <property type="molecule type" value="Genomic_DNA"/>
</dbReference>
<evidence type="ECO:0000313" key="2">
    <source>
        <dbReference type="Proteomes" id="UP000076532"/>
    </source>
</evidence>
<dbReference type="Proteomes" id="UP000076532">
    <property type="component" value="Unassembled WGS sequence"/>
</dbReference>
<reference evidence="1 2" key="1">
    <citation type="journal article" date="2016" name="Mol. Biol. Evol.">
        <title>Comparative Genomics of Early-Diverging Mushroom-Forming Fungi Provides Insights into the Origins of Lignocellulose Decay Capabilities.</title>
        <authorList>
            <person name="Nagy L.G."/>
            <person name="Riley R."/>
            <person name="Tritt A."/>
            <person name="Adam C."/>
            <person name="Daum C."/>
            <person name="Floudas D."/>
            <person name="Sun H."/>
            <person name="Yadav J.S."/>
            <person name="Pangilinan J."/>
            <person name="Larsson K.H."/>
            <person name="Matsuura K."/>
            <person name="Barry K."/>
            <person name="Labutti K."/>
            <person name="Kuo R."/>
            <person name="Ohm R.A."/>
            <person name="Bhattacharya S.S."/>
            <person name="Shirouzu T."/>
            <person name="Yoshinaga Y."/>
            <person name="Martin F.M."/>
            <person name="Grigoriev I.V."/>
            <person name="Hibbett D.S."/>
        </authorList>
    </citation>
    <scope>NUCLEOTIDE SEQUENCE [LARGE SCALE GENOMIC DNA]</scope>
    <source>
        <strain evidence="1 2">CBS 109695</strain>
    </source>
</reference>
<proteinExistence type="predicted"/>
<keyword evidence="2" id="KW-1185">Reference proteome</keyword>
<evidence type="ECO:0000313" key="1">
    <source>
        <dbReference type="EMBL" id="KZP03536.1"/>
    </source>
</evidence>
<accession>A0A167U2Q4</accession>
<gene>
    <name evidence="1" type="ORF">FIBSPDRAFT_1016182</name>
</gene>
<sequence>MRTRLACNAVVVIMHDLGRSDRRGDQCPRALVLYMSTVSSGSDSFLYRRAIQVSSVLHYPSPTPAYKSFIYHSPAMAWHLAPCQITSHPTPGVARSTTSVGTESTVIPITCTICISIFGAPHLLDLGLLLHRALAIGHQTQKRVWPGQGIQAPSIARALAVWWGGYAPHATAGVAVRVQSSARLAIFPTTHPLRLPALVPLASSG</sequence>
<dbReference type="AlphaFoldDB" id="A0A167U2Q4"/>
<protein>
    <submittedName>
        <fullName evidence="1">Uncharacterized protein</fullName>
    </submittedName>
</protein>